<dbReference type="PRINTS" id="PR00480">
    <property type="entry name" value="ASTACIN"/>
</dbReference>
<dbReference type="InterPro" id="IPR006026">
    <property type="entry name" value="Peptidase_Metallo"/>
</dbReference>
<keyword evidence="2 3" id="KW-0645">Protease</keyword>
<dbReference type="Pfam" id="PF01400">
    <property type="entry name" value="Astacin"/>
    <property type="match status" value="1"/>
</dbReference>
<feature type="binding site" evidence="2">
    <location>
        <position position="150"/>
    </location>
    <ligand>
        <name>Zn(2+)</name>
        <dbReference type="ChEBI" id="CHEBI:29105"/>
        <note>catalytic</note>
    </ligand>
</feature>
<keyword evidence="5" id="KW-1185">Reference proteome</keyword>
<evidence type="ECO:0000256" key="1">
    <source>
        <dbReference type="ARBA" id="ARBA00023157"/>
    </source>
</evidence>
<dbReference type="GO" id="GO:0008270">
    <property type="term" value="F:zinc ion binding"/>
    <property type="evidence" value="ECO:0007669"/>
    <property type="project" value="UniProtKB-UniRule"/>
</dbReference>
<dbReference type="Proteomes" id="UP000038045">
    <property type="component" value="Unplaced"/>
</dbReference>
<comment type="caution">
    <text evidence="2">Lacks conserved residue(s) required for the propagation of feature annotation.</text>
</comment>
<dbReference type="CDD" id="cd04280">
    <property type="entry name" value="ZnMc_astacin_like"/>
    <property type="match status" value="1"/>
</dbReference>
<feature type="disulfide bond" evidence="2">
    <location>
        <begin position="92"/>
        <end position="247"/>
    </location>
</feature>
<proteinExistence type="predicted"/>
<keyword evidence="2 3" id="KW-0378">Hydrolase</keyword>
<sequence>MLISSLYSFEIRKEKNGPENLRYGDIMLTEAQRRRIDLPRNASRKLRAHFRREAITMPWINAVVPYTLSPKFGLMEKMTIQKAMRKIEKVSCFKFKQRSLEIDYLTILPLDGCYSYVGRIGGAQDLSLSRGCMYEFIIIHELLHAIGFEHEHQRFDRDNFIQIVYKNIEPSQYHNFDKVNIHEVTTFNYKYDLKSIMHYDETAFGKVNHITKKKLVTMIPLDKSISLDDNLKLSSWDIEKLNIAGNCQSKEIENVVITEKGILKKHLKMLCYLINFISFLQMEIII</sequence>
<evidence type="ECO:0000256" key="2">
    <source>
        <dbReference type="PROSITE-ProRule" id="PRU01211"/>
    </source>
</evidence>
<name>A0A0N4ZBZ7_PARTI</name>
<feature type="active site" evidence="2">
    <location>
        <position position="141"/>
    </location>
</feature>
<dbReference type="Gene3D" id="3.40.390.10">
    <property type="entry name" value="Collagenase (Catalytic Domain)"/>
    <property type="match status" value="1"/>
</dbReference>
<protein>
    <recommendedName>
        <fullName evidence="3">Metalloendopeptidase</fullName>
        <ecNumber evidence="3">3.4.24.-</ecNumber>
    </recommendedName>
</protein>
<dbReference type="PANTHER" id="PTHR10127:SF852">
    <property type="entry name" value="ZINC METALLOPROTEINASE NAS-12"/>
    <property type="match status" value="1"/>
</dbReference>
<dbReference type="EC" id="3.4.24.-" evidence="3"/>
<evidence type="ECO:0000256" key="3">
    <source>
        <dbReference type="RuleBase" id="RU361183"/>
    </source>
</evidence>
<dbReference type="WBParaSite" id="PTRK_0000505300.1">
    <property type="protein sequence ID" value="PTRK_0000505300.1"/>
    <property type="gene ID" value="PTRK_0000505300"/>
</dbReference>
<evidence type="ECO:0000313" key="5">
    <source>
        <dbReference type="Proteomes" id="UP000038045"/>
    </source>
</evidence>
<dbReference type="InterPro" id="IPR034035">
    <property type="entry name" value="Astacin-like_dom"/>
</dbReference>
<evidence type="ECO:0000313" key="6">
    <source>
        <dbReference type="WBParaSite" id="PTRK_0000505300.1"/>
    </source>
</evidence>
<dbReference type="STRING" id="131310.A0A0N4ZBZ7"/>
<dbReference type="AlphaFoldDB" id="A0A0N4ZBZ7"/>
<dbReference type="InterPro" id="IPR024079">
    <property type="entry name" value="MetalloPept_cat_dom_sf"/>
</dbReference>
<feature type="binding site" evidence="2">
    <location>
        <position position="144"/>
    </location>
    <ligand>
        <name>Zn(2+)</name>
        <dbReference type="ChEBI" id="CHEBI:29105"/>
        <note>catalytic</note>
    </ligand>
</feature>
<dbReference type="InterPro" id="IPR001506">
    <property type="entry name" value="Peptidase_M12A"/>
</dbReference>
<evidence type="ECO:0000259" key="4">
    <source>
        <dbReference type="PROSITE" id="PS51864"/>
    </source>
</evidence>
<organism evidence="5 6">
    <name type="scientific">Parastrongyloides trichosuri</name>
    <name type="common">Possum-specific nematode worm</name>
    <dbReference type="NCBI Taxonomy" id="131310"/>
    <lineage>
        <taxon>Eukaryota</taxon>
        <taxon>Metazoa</taxon>
        <taxon>Ecdysozoa</taxon>
        <taxon>Nematoda</taxon>
        <taxon>Chromadorea</taxon>
        <taxon>Rhabditida</taxon>
        <taxon>Tylenchina</taxon>
        <taxon>Panagrolaimomorpha</taxon>
        <taxon>Strongyloidoidea</taxon>
        <taxon>Strongyloididae</taxon>
        <taxon>Parastrongyloides</taxon>
    </lineage>
</organism>
<dbReference type="SMART" id="SM00235">
    <property type="entry name" value="ZnMc"/>
    <property type="match status" value="1"/>
</dbReference>
<reference evidence="6" key="1">
    <citation type="submission" date="2017-02" db="UniProtKB">
        <authorList>
            <consortium name="WormBaseParasite"/>
        </authorList>
    </citation>
    <scope>IDENTIFICATION</scope>
</reference>
<keyword evidence="2 3" id="KW-0482">Metalloprotease</keyword>
<comment type="cofactor">
    <cofactor evidence="2 3">
        <name>Zn(2+)</name>
        <dbReference type="ChEBI" id="CHEBI:29105"/>
    </cofactor>
    <text evidence="2 3">Binds 1 zinc ion per subunit.</text>
</comment>
<dbReference type="SUPFAM" id="SSF55486">
    <property type="entry name" value="Metalloproteases ('zincins'), catalytic domain"/>
    <property type="match status" value="1"/>
</dbReference>
<keyword evidence="2 3" id="KW-0479">Metal-binding</keyword>
<dbReference type="GO" id="GO:0004222">
    <property type="term" value="F:metalloendopeptidase activity"/>
    <property type="evidence" value="ECO:0007669"/>
    <property type="project" value="UniProtKB-UniRule"/>
</dbReference>
<dbReference type="GO" id="GO:0006508">
    <property type="term" value="P:proteolysis"/>
    <property type="evidence" value="ECO:0007669"/>
    <property type="project" value="UniProtKB-KW"/>
</dbReference>
<dbReference type="PANTHER" id="PTHR10127">
    <property type="entry name" value="DISCOIDIN, CUB, EGF, LAMININ , AND ZINC METALLOPROTEASE DOMAIN CONTAINING"/>
    <property type="match status" value="1"/>
</dbReference>
<keyword evidence="1 2" id="KW-1015">Disulfide bond</keyword>
<accession>A0A0N4ZBZ7</accession>
<dbReference type="PROSITE" id="PS51864">
    <property type="entry name" value="ASTACIN"/>
    <property type="match status" value="1"/>
</dbReference>
<feature type="domain" description="Peptidase M12A" evidence="4">
    <location>
        <begin position="53"/>
        <end position="248"/>
    </location>
</feature>
<keyword evidence="2 3" id="KW-0862">Zinc</keyword>
<feature type="binding site" evidence="2">
    <location>
        <position position="140"/>
    </location>
    <ligand>
        <name>Zn(2+)</name>
        <dbReference type="ChEBI" id="CHEBI:29105"/>
        <note>catalytic</note>
    </ligand>
</feature>